<dbReference type="Proteomes" id="UP000275504">
    <property type="component" value="Chromosome"/>
</dbReference>
<proteinExistence type="predicted"/>
<protein>
    <submittedName>
        <fullName evidence="1">Baseplate assembly protein J</fullName>
    </submittedName>
</protein>
<name>A0A3S4TI90_CAMJU</name>
<dbReference type="AlphaFoldDB" id="A0A3S4TI90"/>
<gene>
    <name evidence="1" type="ORF">NCTC11951_00007</name>
</gene>
<evidence type="ECO:0000313" key="1">
    <source>
        <dbReference type="EMBL" id="VEG59921.1"/>
    </source>
</evidence>
<reference evidence="1 2" key="1">
    <citation type="submission" date="2018-12" db="EMBL/GenBank/DDBJ databases">
        <authorList>
            <consortium name="Pathogen Informatics"/>
        </authorList>
    </citation>
    <scope>NUCLEOTIDE SEQUENCE [LARGE SCALE GENOMIC DNA]</scope>
    <source>
        <strain evidence="1 2">NCTC11951</strain>
    </source>
</reference>
<sequence>MANGYLIERLKGVKPTAKVEFELSTLLAYDVIIPKGAIFSNKKADLAILKEEVVIKKGQSKAQGILELDEFIPK</sequence>
<dbReference type="EMBL" id="LR134359">
    <property type="protein sequence ID" value="VEG59921.1"/>
    <property type="molecule type" value="Genomic_DNA"/>
</dbReference>
<evidence type="ECO:0000313" key="2">
    <source>
        <dbReference type="Proteomes" id="UP000275504"/>
    </source>
</evidence>
<accession>A0A3S4TI90</accession>
<organism evidence="1 2">
    <name type="scientific">Campylobacter jejuni subsp. doylei</name>
    <dbReference type="NCBI Taxonomy" id="32021"/>
    <lineage>
        <taxon>Bacteria</taxon>
        <taxon>Pseudomonadati</taxon>
        <taxon>Campylobacterota</taxon>
        <taxon>Epsilonproteobacteria</taxon>
        <taxon>Campylobacterales</taxon>
        <taxon>Campylobacteraceae</taxon>
        <taxon>Campylobacter</taxon>
    </lineage>
</organism>